<evidence type="ECO:0000256" key="6">
    <source>
        <dbReference type="ARBA" id="ARBA00023239"/>
    </source>
</evidence>
<dbReference type="Gene3D" id="3.30.70.1230">
    <property type="entry name" value="Nucleotide cyclase"/>
    <property type="match status" value="1"/>
</dbReference>
<evidence type="ECO:0000256" key="4">
    <source>
        <dbReference type="ARBA" id="ARBA00022741"/>
    </source>
</evidence>
<evidence type="ECO:0000256" key="7">
    <source>
        <dbReference type="ARBA" id="ARBA00023293"/>
    </source>
</evidence>
<dbReference type="SUPFAM" id="SSF55073">
    <property type="entry name" value="Nucleotide cyclase"/>
    <property type="match status" value="1"/>
</dbReference>
<feature type="domain" description="Guanylate cyclase" evidence="10">
    <location>
        <begin position="173"/>
        <end position="302"/>
    </location>
</feature>
<dbReference type="GO" id="GO:0004383">
    <property type="term" value="F:guanylate cyclase activity"/>
    <property type="evidence" value="ECO:0007669"/>
    <property type="project" value="UniProtKB-EC"/>
</dbReference>
<proteinExistence type="inferred from homology"/>
<evidence type="ECO:0000259" key="10">
    <source>
        <dbReference type="PROSITE" id="PS50125"/>
    </source>
</evidence>
<dbReference type="Pfam" id="PF00211">
    <property type="entry name" value="Guanylate_cyc"/>
    <property type="match status" value="1"/>
</dbReference>
<evidence type="ECO:0000256" key="3">
    <source>
        <dbReference type="ARBA" id="ARBA00022490"/>
    </source>
</evidence>
<keyword evidence="12" id="KW-1185">Reference proteome</keyword>
<dbReference type="Gene3D" id="6.10.250.780">
    <property type="match status" value="1"/>
</dbReference>
<accession>A0A9Q1BXZ0</accession>
<dbReference type="PANTHER" id="PTHR45655">
    <property type="entry name" value="GUANYLATE CYCLASE SOLUBLE SUBUNIT BETA-2"/>
    <property type="match status" value="1"/>
</dbReference>
<dbReference type="OrthoDB" id="6127067at2759"/>
<reference evidence="11" key="1">
    <citation type="submission" date="2021-10" db="EMBL/GenBank/DDBJ databases">
        <title>Tropical sea cucumber genome reveals ecological adaptation and Cuvierian tubules defense mechanism.</title>
        <authorList>
            <person name="Chen T."/>
        </authorList>
    </citation>
    <scope>NUCLEOTIDE SEQUENCE</scope>
    <source>
        <strain evidence="11">Nanhai2018</strain>
        <tissue evidence="11">Muscle</tissue>
    </source>
</reference>
<dbReference type="InterPro" id="IPR018297">
    <property type="entry name" value="A/G_cyclase_CS"/>
</dbReference>
<dbReference type="InterPro" id="IPR011645">
    <property type="entry name" value="HNOB_dom_associated"/>
</dbReference>
<dbReference type="Proteomes" id="UP001152320">
    <property type="component" value="Chromosome 10"/>
</dbReference>
<name>A0A9Q1BXZ0_HOLLE</name>
<dbReference type="PROSITE" id="PS50125">
    <property type="entry name" value="GUANYLATE_CYCLASE_2"/>
    <property type="match status" value="1"/>
</dbReference>
<sequence>MFCPSSTQPGVKFGDIFYLEHPEIDLSSRNIRKFQDMIFMMYLVKENNQTSEESSLSLRGQILRIPKNNLFLFLGSPRVTSFSDLQEKGMHFSDIAAHDVTRDLILFNQQRIAEVELTRQLEQKQEELRTLMRELEIEKAKTDSLLYSMLPKQVANLLREGKTVHAGEYNEVTILFSDVVKFTDICSRCKPLQIVHLLNEMYTKFDKLTTVHDVYKVETIGDAYMVVGGIPVPTELHATNICKFALDQIEAVADVKTPNCSDESIKIRVGIHSGPVVAGVVGLKMPRYCLFGDTVNTASRMESHGVQGRIHLSENVLR</sequence>
<keyword evidence="6 8" id="KW-0456">Lyase</keyword>
<dbReference type="GO" id="GO:0008074">
    <property type="term" value="C:guanylate cyclase complex, soluble"/>
    <property type="evidence" value="ECO:0007669"/>
    <property type="project" value="TreeGrafter"/>
</dbReference>
<dbReference type="PANTHER" id="PTHR45655:SF13">
    <property type="entry name" value="SOLUBLE GUANYLATE CYCLASE GCY-32-RELATED"/>
    <property type="match status" value="1"/>
</dbReference>
<evidence type="ECO:0000256" key="1">
    <source>
        <dbReference type="ARBA" id="ARBA00004496"/>
    </source>
</evidence>
<dbReference type="GO" id="GO:0019934">
    <property type="term" value="P:cGMP-mediated signaling"/>
    <property type="evidence" value="ECO:0007669"/>
    <property type="project" value="TreeGrafter"/>
</dbReference>
<keyword evidence="9" id="KW-0175">Coiled coil</keyword>
<dbReference type="FunFam" id="3.30.70.1230:FF:000007">
    <property type="entry name" value="Guanylate cyclase soluble subunit alpha-3"/>
    <property type="match status" value="1"/>
</dbReference>
<keyword evidence="5" id="KW-0342">GTP-binding</keyword>
<evidence type="ECO:0000256" key="5">
    <source>
        <dbReference type="ARBA" id="ARBA00023134"/>
    </source>
</evidence>
<evidence type="ECO:0000256" key="8">
    <source>
        <dbReference type="RuleBase" id="RU000405"/>
    </source>
</evidence>
<comment type="similarity">
    <text evidence="8">Belongs to the adenylyl cyclase class-4/guanylyl cyclase family.</text>
</comment>
<dbReference type="InterPro" id="IPR029787">
    <property type="entry name" value="Nucleotide_cyclase"/>
</dbReference>
<feature type="coiled-coil region" evidence="9">
    <location>
        <begin position="107"/>
        <end position="141"/>
    </location>
</feature>
<comment type="subcellular location">
    <subcellularLocation>
        <location evidence="1">Cytoplasm</location>
    </subcellularLocation>
</comment>
<dbReference type="PROSITE" id="PS00452">
    <property type="entry name" value="GUANYLATE_CYCLASE_1"/>
    <property type="match status" value="1"/>
</dbReference>
<dbReference type="GO" id="GO:0070482">
    <property type="term" value="P:response to oxygen levels"/>
    <property type="evidence" value="ECO:0007669"/>
    <property type="project" value="TreeGrafter"/>
</dbReference>
<protein>
    <recommendedName>
        <fullName evidence="2">guanylate cyclase</fullName>
        <ecNumber evidence="2">4.6.1.2</ecNumber>
    </recommendedName>
</protein>
<dbReference type="EC" id="4.6.1.2" evidence="2"/>
<evidence type="ECO:0000313" key="11">
    <source>
        <dbReference type="EMBL" id="KAJ8034762.1"/>
    </source>
</evidence>
<dbReference type="EMBL" id="JAIZAY010000010">
    <property type="protein sequence ID" value="KAJ8034762.1"/>
    <property type="molecule type" value="Genomic_DNA"/>
</dbReference>
<keyword evidence="4" id="KW-0547">Nucleotide-binding</keyword>
<dbReference type="Pfam" id="PF07701">
    <property type="entry name" value="HNOBA"/>
    <property type="match status" value="1"/>
</dbReference>
<organism evidence="11 12">
    <name type="scientific">Holothuria leucospilota</name>
    <name type="common">Black long sea cucumber</name>
    <name type="synonym">Mertensiothuria leucospilota</name>
    <dbReference type="NCBI Taxonomy" id="206669"/>
    <lineage>
        <taxon>Eukaryota</taxon>
        <taxon>Metazoa</taxon>
        <taxon>Echinodermata</taxon>
        <taxon>Eleutherozoa</taxon>
        <taxon>Echinozoa</taxon>
        <taxon>Holothuroidea</taxon>
        <taxon>Aspidochirotacea</taxon>
        <taxon>Aspidochirotida</taxon>
        <taxon>Holothuriidae</taxon>
        <taxon>Holothuria</taxon>
    </lineage>
</organism>
<dbReference type="InterPro" id="IPR042463">
    <property type="entry name" value="HNOB_dom_associated_sf"/>
</dbReference>
<keyword evidence="7" id="KW-0141">cGMP biosynthesis</keyword>
<gene>
    <name evidence="11" type="ORF">HOLleu_21735</name>
</gene>
<dbReference type="AlphaFoldDB" id="A0A9Q1BXZ0"/>
<dbReference type="InterPro" id="IPR001054">
    <property type="entry name" value="A/G_cyclase"/>
</dbReference>
<dbReference type="Gene3D" id="3.30.450.260">
    <property type="entry name" value="Haem NO binding associated domain"/>
    <property type="match status" value="1"/>
</dbReference>
<evidence type="ECO:0000256" key="9">
    <source>
        <dbReference type="SAM" id="Coils"/>
    </source>
</evidence>
<evidence type="ECO:0000256" key="2">
    <source>
        <dbReference type="ARBA" id="ARBA00012202"/>
    </source>
</evidence>
<dbReference type="SMART" id="SM00044">
    <property type="entry name" value="CYCc"/>
    <property type="match status" value="1"/>
</dbReference>
<dbReference type="CDD" id="cd07302">
    <property type="entry name" value="CHD"/>
    <property type="match status" value="1"/>
</dbReference>
<comment type="caution">
    <text evidence="11">The sequence shown here is derived from an EMBL/GenBank/DDBJ whole genome shotgun (WGS) entry which is preliminary data.</text>
</comment>
<keyword evidence="3" id="KW-0963">Cytoplasm</keyword>
<evidence type="ECO:0000313" key="12">
    <source>
        <dbReference type="Proteomes" id="UP001152320"/>
    </source>
</evidence>
<dbReference type="GO" id="GO:0005525">
    <property type="term" value="F:GTP binding"/>
    <property type="evidence" value="ECO:0007669"/>
    <property type="project" value="UniProtKB-KW"/>
</dbReference>